<proteinExistence type="predicted"/>
<feature type="region of interest" description="Disordered" evidence="1">
    <location>
        <begin position="1"/>
        <end position="22"/>
    </location>
</feature>
<dbReference type="Proteomes" id="UP000324897">
    <property type="component" value="Chromosome 4"/>
</dbReference>
<name>A0A5J9VSI8_9POAL</name>
<comment type="caution">
    <text evidence="2">The sequence shown here is derived from an EMBL/GenBank/DDBJ whole genome shotgun (WGS) entry which is preliminary data.</text>
</comment>
<evidence type="ECO:0000256" key="1">
    <source>
        <dbReference type="SAM" id="MobiDB-lite"/>
    </source>
</evidence>
<dbReference type="PANTHER" id="PTHR31264:SF3">
    <property type="entry name" value="OS07G0554100 PROTEIN"/>
    <property type="match status" value="1"/>
</dbReference>
<dbReference type="AlphaFoldDB" id="A0A5J9VSI8"/>
<reference evidence="2 3" key="1">
    <citation type="journal article" date="2019" name="Sci. Rep.">
        <title>A high-quality genome of Eragrostis curvula grass provides insights into Poaceae evolution and supports new strategies to enhance forage quality.</title>
        <authorList>
            <person name="Carballo J."/>
            <person name="Santos B.A.C.M."/>
            <person name="Zappacosta D."/>
            <person name="Garbus I."/>
            <person name="Selva J.P."/>
            <person name="Gallo C.A."/>
            <person name="Diaz A."/>
            <person name="Albertini E."/>
            <person name="Caccamo M."/>
            <person name="Echenique V."/>
        </authorList>
    </citation>
    <scope>NUCLEOTIDE SEQUENCE [LARGE SCALE GENOMIC DNA]</scope>
    <source>
        <strain evidence="3">cv. Victoria</strain>
        <tissue evidence="2">Leaf</tissue>
    </source>
</reference>
<dbReference type="OrthoDB" id="10565209at2759"/>
<feature type="non-terminal residue" evidence="2">
    <location>
        <position position="1"/>
    </location>
</feature>
<dbReference type="Gramene" id="TVU38475">
    <property type="protein sequence ID" value="TVU38475"/>
    <property type="gene ID" value="EJB05_11847"/>
</dbReference>
<sequence>MSLCQPPSLPDDRDPGGDPSPAPPTALVHASIACSSFRSLVTNHSFLRWYRSLHPPLLLGFIDGEFQPAKPPSLAYARATNFDFDDYVPCVGWFRWATSDVHNGRVLLRYAPWVKKDSSFSKFPHLAMWDPLFRQYQLLPPIPNAIRASI</sequence>
<evidence type="ECO:0008006" key="4">
    <source>
        <dbReference type="Google" id="ProtNLM"/>
    </source>
</evidence>
<evidence type="ECO:0000313" key="2">
    <source>
        <dbReference type="EMBL" id="TVU38475.1"/>
    </source>
</evidence>
<evidence type="ECO:0000313" key="3">
    <source>
        <dbReference type="Proteomes" id="UP000324897"/>
    </source>
</evidence>
<dbReference type="PANTHER" id="PTHR31264">
    <property type="entry name" value="OS07G0554500 PROTEIN-RELATED"/>
    <property type="match status" value="1"/>
</dbReference>
<protein>
    <recommendedName>
        <fullName evidence="4">F-box domain-containing protein</fullName>
    </recommendedName>
</protein>
<accession>A0A5J9VSI8</accession>
<keyword evidence="3" id="KW-1185">Reference proteome</keyword>
<gene>
    <name evidence="2" type="ORF">EJB05_11847</name>
</gene>
<dbReference type="EMBL" id="RWGY01000007">
    <property type="protein sequence ID" value="TVU38475.1"/>
    <property type="molecule type" value="Genomic_DNA"/>
</dbReference>
<organism evidence="2 3">
    <name type="scientific">Eragrostis curvula</name>
    <name type="common">weeping love grass</name>
    <dbReference type="NCBI Taxonomy" id="38414"/>
    <lineage>
        <taxon>Eukaryota</taxon>
        <taxon>Viridiplantae</taxon>
        <taxon>Streptophyta</taxon>
        <taxon>Embryophyta</taxon>
        <taxon>Tracheophyta</taxon>
        <taxon>Spermatophyta</taxon>
        <taxon>Magnoliopsida</taxon>
        <taxon>Liliopsida</taxon>
        <taxon>Poales</taxon>
        <taxon>Poaceae</taxon>
        <taxon>PACMAD clade</taxon>
        <taxon>Chloridoideae</taxon>
        <taxon>Eragrostideae</taxon>
        <taxon>Eragrostidinae</taxon>
        <taxon>Eragrostis</taxon>
    </lineage>
</organism>